<evidence type="ECO:0000313" key="1">
    <source>
        <dbReference type="EMBL" id="ASJ00243.1"/>
    </source>
</evidence>
<accession>A0A2Z2M576</accession>
<dbReference type="AlphaFoldDB" id="A0A2Z2M576"/>
<dbReference type="InterPro" id="IPR015001">
    <property type="entry name" value="DUF1850"/>
</dbReference>
<sequence>MRRRFLFLTALLVFLILSLTLPRKVLIINDGKLEKIYPLGSHLLVVEYVHSVERSRVIEILEVNKSGIYAVGMKWQDFGAGLPEDFQRWNGEWYEKKISIPLGKSLDFWFIPLNQANISVDGSLALAPRSDTLVKFEVKSCPLLLTTLRRC</sequence>
<proteinExistence type="predicted"/>
<dbReference type="GeneID" id="33331179"/>
<organism evidence="1 2">
    <name type="scientific">Thermococcus gorgonarius</name>
    <dbReference type="NCBI Taxonomy" id="71997"/>
    <lineage>
        <taxon>Archaea</taxon>
        <taxon>Methanobacteriati</taxon>
        <taxon>Methanobacteriota</taxon>
        <taxon>Thermococci</taxon>
        <taxon>Thermococcales</taxon>
        <taxon>Thermococcaceae</taxon>
        <taxon>Thermococcus</taxon>
    </lineage>
</organism>
<evidence type="ECO:0008006" key="3">
    <source>
        <dbReference type="Google" id="ProtNLM"/>
    </source>
</evidence>
<gene>
    <name evidence="1" type="ORF">A3K92_01485</name>
</gene>
<keyword evidence="2" id="KW-1185">Reference proteome</keyword>
<dbReference type="RefSeq" id="WP_088884582.1">
    <property type="nucleotide sequence ID" value="NZ_CP014855.1"/>
</dbReference>
<dbReference type="KEGG" id="tgg:A3K92_01485"/>
<protein>
    <recommendedName>
        <fullName evidence="3">DUF1850 domain-containing protein</fullName>
    </recommendedName>
</protein>
<dbReference type="OrthoDB" id="103636at2157"/>
<reference evidence="1 2" key="1">
    <citation type="submission" date="2016-03" db="EMBL/GenBank/DDBJ databases">
        <title>Complete genome sequence of Thermococcus gorgonarius.</title>
        <authorList>
            <person name="Oger P.M."/>
        </authorList>
    </citation>
    <scope>NUCLEOTIDE SEQUENCE [LARGE SCALE GENOMIC DNA]</scope>
    <source>
        <strain evidence="1 2">W-12</strain>
    </source>
</reference>
<evidence type="ECO:0000313" key="2">
    <source>
        <dbReference type="Proteomes" id="UP000250134"/>
    </source>
</evidence>
<dbReference type="Pfam" id="PF08905">
    <property type="entry name" value="DUF1850"/>
    <property type="match status" value="1"/>
</dbReference>
<name>A0A2Z2M576_THEGO</name>
<dbReference type="EMBL" id="CP014855">
    <property type="protein sequence ID" value="ASJ00243.1"/>
    <property type="molecule type" value="Genomic_DNA"/>
</dbReference>
<dbReference type="Proteomes" id="UP000250134">
    <property type="component" value="Chromosome"/>
</dbReference>